<dbReference type="InParanoid" id="A0A7M7P6H1"/>
<dbReference type="SUPFAM" id="SSF46938">
    <property type="entry name" value="CRAL/TRIO N-terminal domain"/>
    <property type="match status" value="1"/>
</dbReference>
<dbReference type="InterPro" id="IPR051064">
    <property type="entry name" value="SEC14/CRAL-TRIO_domain"/>
</dbReference>
<evidence type="ECO:0000313" key="2">
    <source>
        <dbReference type="EnsemblMetazoa" id="XP_030846867"/>
    </source>
</evidence>
<dbReference type="OMA" id="IFIYGCP"/>
<evidence type="ECO:0000313" key="3">
    <source>
        <dbReference type="Proteomes" id="UP000007110"/>
    </source>
</evidence>
<proteinExistence type="predicted"/>
<feature type="domain" description="CRAL/TRIO N-terminal" evidence="1">
    <location>
        <begin position="32"/>
        <end position="57"/>
    </location>
</feature>
<dbReference type="SUPFAM" id="SSF52087">
    <property type="entry name" value="CRAL/TRIO domain"/>
    <property type="match status" value="1"/>
</dbReference>
<organism evidence="2 3">
    <name type="scientific">Strongylocentrotus purpuratus</name>
    <name type="common">Purple sea urchin</name>
    <dbReference type="NCBI Taxonomy" id="7668"/>
    <lineage>
        <taxon>Eukaryota</taxon>
        <taxon>Metazoa</taxon>
        <taxon>Echinodermata</taxon>
        <taxon>Eleutherozoa</taxon>
        <taxon>Echinozoa</taxon>
        <taxon>Echinoidea</taxon>
        <taxon>Euechinoidea</taxon>
        <taxon>Echinacea</taxon>
        <taxon>Camarodonta</taxon>
        <taxon>Echinidea</taxon>
        <taxon>Strongylocentrotidae</taxon>
        <taxon>Strongylocentrotus</taxon>
    </lineage>
</organism>
<reference evidence="3" key="1">
    <citation type="submission" date="2015-02" db="EMBL/GenBank/DDBJ databases">
        <title>Genome sequencing for Strongylocentrotus purpuratus.</title>
        <authorList>
            <person name="Murali S."/>
            <person name="Liu Y."/>
            <person name="Vee V."/>
            <person name="English A."/>
            <person name="Wang M."/>
            <person name="Skinner E."/>
            <person name="Han Y."/>
            <person name="Muzny D.M."/>
            <person name="Worley K.C."/>
            <person name="Gibbs R.A."/>
        </authorList>
    </citation>
    <scope>NUCLEOTIDE SEQUENCE</scope>
</reference>
<dbReference type="SMART" id="SM01100">
    <property type="entry name" value="CRAL_TRIO_N"/>
    <property type="match status" value="1"/>
</dbReference>
<dbReference type="Pfam" id="PF00650">
    <property type="entry name" value="CRAL_TRIO"/>
    <property type="match status" value="1"/>
</dbReference>
<dbReference type="PANTHER" id="PTHR23324">
    <property type="entry name" value="SEC14 RELATED PROTEIN"/>
    <property type="match status" value="1"/>
</dbReference>
<dbReference type="InterPro" id="IPR036273">
    <property type="entry name" value="CRAL/TRIO_N_dom_sf"/>
</dbReference>
<dbReference type="GeneID" id="115926359"/>
<dbReference type="PANTHER" id="PTHR23324:SF83">
    <property type="entry name" value="SEC14-LIKE PROTEIN 2"/>
    <property type="match status" value="1"/>
</dbReference>
<dbReference type="OrthoDB" id="30289at2759"/>
<name>A0A7M7P6H1_STRPU</name>
<dbReference type="RefSeq" id="XP_030846867.1">
    <property type="nucleotide sequence ID" value="XM_030991007.1"/>
</dbReference>
<dbReference type="Proteomes" id="UP000007110">
    <property type="component" value="Unassembled WGS sequence"/>
</dbReference>
<reference evidence="2" key="2">
    <citation type="submission" date="2021-01" db="UniProtKB">
        <authorList>
            <consortium name="EnsemblMetazoa"/>
        </authorList>
    </citation>
    <scope>IDENTIFICATION</scope>
</reference>
<keyword evidence="3" id="KW-1185">Reference proteome</keyword>
<dbReference type="InterPro" id="IPR036865">
    <property type="entry name" value="CRAL-TRIO_dom_sf"/>
</dbReference>
<evidence type="ECO:0000259" key="1">
    <source>
        <dbReference type="SMART" id="SM01100"/>
    </source>
</evidence>
<dbReference type="InterPro" id="IPR001251">
    <property type="entry name" value="CRAL-TRIO_dom"/>
</dbReference>
<accession>A0A7M7P6H1</accession>
<dbReference type="AlphaFoldDB" id="A0A7M7P6H1"/>
<dbReference type="GO" id="GO:0005737">
    <property type="term" value="C:cytoplasm"/>
    <property type="evidence" value="ECO:0000318"/>
    <property type="project" value="GO_Central"/>
</dbReference>
<dbReference type="Pfam" id="PF03765">
    <property type="entry name" value="CRAL_TRIO_N"/>
    <property type="match status" value="1"/>
</dbReference>
<dbReference type="EnsemblMetazoa" id="XM_030991007">
    <property type="protein sequence ID" value="XP_030846867"/>
    <property type="gene ID" value="LOC115926359"/>
</dbReference>
<dbReference type="InterPro" id="IPR011074">
    <property type="entry name" value="CRAL/TRIO_N_dom"/>
</dbReference>
<dbReference type="Gene3D" id="3.40.525.10">
    <property type="entry name" value="CRAL-TRIO lipid binding domain"/>
    <property type="match status" value="1"/>
</dbReference>
<protein>
    <recommendedName>
        <fullName evidence="1">CRAL/TRIO N-terminal domain-containing protein</fullName>
    </recommendedName>
</protein>
<dbReference type="KEGG" id="spu:115926359"/>
<sequence>MSGFLEDLTKSHKEKLKKFKENVADILKPEHNDVLLLRFLRARKFDLNKTEVMFRNDVTWRKENNIDTILETFEVPEALKTYWCGGVSGLDKEGHGVYISPMGNFDPKGVLYSAKTSDILKTYAHSLEDLMQSHARLSEQRGLKHTEGSLMIFDMENLGVHHLWKPGIDIFLKVTIFIYGCPS</sequence>